<evidence type="ECO:0000256" key="2">
    <source>
        <dbReference type="ARBA" id="ARBA00008685"/>
    </source>
</evidence>
<dbReference type="SUPFAM" id="SSF53850">
    <property type="entry name" value="Periplasmic binding protein-like II"/>
    <property type="match status" value="1"/>
</dbReference>
<name>T1JL75_STRMM</name>
<reference evidence="11" key="2">
    <citation type="submission" date="2015-02" db="UniProtKB">
        <authorList>
            <consortium name="EnsemblMetazoa"/>
        </authorList>
    </citation>
    <scope>IDENTIFICATION</scope>
</reference>
<protein>
    <recommendedName>
        <fullName evidence="10">Ionotropic glutamate receptor C-terminal domain-containing protein</fullName>
    </recommendedName>
</protein>
<feature type="transmembrane region" description="Helical" evidence="9">
    <location>
        <begin position="218"/>
        <end position="242"/>
    </location>
</feature>
<proteinExistence type="inferred from homology"/>
<dbReference type="EMBL" id="JH431242">
    <property type="status" value="NOT_ANNOTATED_CDS"/>
    <property type="molecule type" value="Genomic_DNA"/>
</dbReference>
<dbReference type="HOGENOM" id="CLU_037166_0_0_1"/>
<feature type="domain" description="Ionotropic glutamate receptor C-terminal" evidence="10">
    <location>
        <begin position="155"/>
        <end position="301"/>
    </location>
</feature>
<dbReference type="PhylomeDB" id="T1JL75"/>
<dbReference type="PANTHER" id="PTHR42643">
    <property type="entry name" value="IONOTROPIC RECEPTOR 20A-RELATED"/>
    <property type="match status" value="1"/>
</dbReference>
<dbReference type="GO" id="GO:0050906">
    <property type="term" value="P:detection of stimulus involved in sensory perception"/>
    <property type="evidence" value="ECO:0007669"/>
    <property type="project" value="UniProtKB-ARBA"/>
</dbReference>
<evidence type="ECO:0000256" key="7">
    <source>
        <dbReference type="ARBA" id="ARBA00023170"/>
    </source>
</evidence>
<dbReference type="Proteomes" id="UP000014500">
    <property type="component" value="Unassembled WGS sequence"/>
</dbReference>
<dbReference type="STRING" id="126957.T1JL75"/>
<keyword evidence="6 9" id="KW-0472">Membrane</keyword>
<evidence type="ECO:0000313" key="11">
    <source>
        <dbReference type="EnsemblMetazoa" id="SMAR014605-PA"/>
    </source>
</evidence>
<evidence type="ECO:0000259" key="10">
    <source>
        <dbReference type="Pfam" id="PF00060"/>
    </source>
</evidence>
<dbReference type="Gene3D" id="3.40.190.10">
    <property type="entry name" value="Periplasmic binding protein-like II"/>
    <property type="match status" value="1"/>
</dbReference>
<dbReference type="AlphaFoldDB" id="T1JL75"/>
<evidence type="ECO:0000256" key="8">
    <source>
        <dbReference type="ARBA" id="ARBA00023180"/>
    </source>
</evidence>
<feature type="transmembrane region" description="Helical" evidence="9">
    <location>
        <begin position="155"/>
        <end position="174"/>
    </location>
</feature>
<evidence type="ECO:0000256" key="4">
    <source>
        <dbReference type="ARBA" id="ARBA00022692"/>
    </source>
</evidence>
<keyword evidence="4 9" id="KW-0812">Transmembrane</keyword>
<keyword evidence="7" id="KW-0675">Receptor</keyword>
<dbReference type="GO" id="GO:0015276">
    <property type="term" value="F:ligand-gated monoatomic ion channel activity"/>
    <property type="evidence" value="ECO:0007669"/>
    <property type="project" value="InterPro"/>
</dbReference>
<keyword evidence="5 9" id="KW-1133">Transmembrane helix</keyword>
<evidence type="ECO:0000256" key="9">
    <source>
        <dbReference type="SAM" id="Phobius"/>
    </source>
</evidence>
<reference evidence="12" key="1">
    <citation type="submission" date="2011-05" db="EMBL/GenBank/DDBJ databases">
        <authorList>
            <person name="Richards S.R."/>
            <person name="Qu J."/>
            <person name="Jiang H."/>
            <person name="Jhangiani S.N."/>
            <person name="Agravi P."/>
            <person name="Goodspeed R."/>
            <person name="Gross S."/>
            <person name="Mandapat C."/>
            <person name="Jackson L."/>
            <person name="Mathew T."/>
            <person name="Pu L."/>
            <person name="Thornton R."/>
            <person name="Saada N."/>
            <person name="Wilczek-Boney K.B."/>
            <person name="Lee S."/>
            <person name="Kovar C."/>
            <person name="Wu Y."/>
            <person name="Scherer S.E."/>
            <person name="Worley K.C."/>
            <person name="Muzny D.M."/>
            <person name="Gibbs R."/>
        </authorList>
    </citation>
    <scope>NUCLEOTIDE SEQUENCE</scope>
    <source>
        <strain evidence="12">Brora</strain>
    </source>
</reference>
<keyword evidence="8" id="KW-0325">Glycoprotein</keyword>
<comment type="subcellular location">
    <subcellularLocation>
        <location evidence="1">Cell membrane</location>
        <topology evidence="1">Multi-pass membrane protein</topology>
    </subcellularLocation>
</comment>
<evidence type="ECO:0000256" key="3">
    <source>
        <dbReference type="ARBA" id="ARBA00022475"/>
    </source>
</evidence>
<dbReference type="Gene3D" id="1.10.287.70">
    <property type="match status" value="1"/>
</dbReference>
<dbReference type="InterPro" id="IPR052192">
    <property type="entry name" value="Insect_Ionotropic_Sensory_Rcpt"/>
</dbReference>
<dbReference type="Pfam" id="PF00060">
    <property type="entry name" value="Lig_chan"/>
    <property type="match status" value="1"/>
</dbReference>
<evidence type="ECO:0000256" key="5">
    <source>
        <dbReference type="ARBA" id="ARBA00022989"/>
    </source>
</evidence>
<keyword evidence="12" id="KW-1185">Reference proteome</keyword>
<feature type="transmembrane region" description="Helical" evidence="9">
    <location>
        <begin position="195"/>
        <end position="212"/>
    </location>
</feature>
<evidence type="ECO:0000256" key="6">
    <source>
        <dbReference type="ARBA" id="ARBA00023136"/>
    </source>
</evidence>
<dbReference type="InterPro" id="IPR001320">
    <property type="entry name" value="Iontro_rcpt_C"/>
</dbReference>
<comment type="similarity">
    <text evidence="2">Belongs to the glutamate-gated ion channel (TC 1.A.10.1) family.</text>
</comment>
<evidence type="ECO:0000256" key="1">
    <source>
        <dbReference type="ARBA" id="ARBA00004651"/>
    </source>
</evidence>
<organism evidence="11 12">
    <name type="scientific">Strigamia maritima</name>
    <name type="common">European centipede</name>
    <name type="synonym">Geophilus maritimus</name>
    <dbReference type="NCBI Taxonomy" id="126957"/>
    <lineage>
        <taxon>Eukaryota</taxon>
        <taxon>Metazoa</taxon>
        <taxon>Ecdysozoa</taxon>
        <taxon>Arthropoda</taxon>
        <taxon>Myriapoda</taxon>
        <taxon>Chilopoda</taxon>
        <taxon>Pleurostigmophora</taxon>
        <taxon>Geophilomorpha</taxon>
        <taxon>Linotaeniidae</taxon>
        <taxon>Strigamia</taxon>
    </lineage>
</organism>
<dbReference type="PANTHER" id="PTHR42643:SF24">
    <property type="entry name" value="IONOTROPIC RECEPTOR 60A"/>
    <property type="match status" value="1"/>
</dbReference>
<accession>T1JL75</accession>
<feature type="transmembrane region" description="Helical" evidence="9">
    <location>
        <begin position="389"/>
        <end position="414"/>
    </location>
</feature>
<dbReference type="eggNOG" id="KOG1052">
    <property type="taxonomic scope" value="Eukaryota"/>
</dbReference>
<dbReference type="EnsemblMetazoa" id="SMAR014605-RA">
    <property type="protein sequence ID" value="SMAR014605-PA"/>
    <property type="gene ID" value="SMAR014605"/>
</dbReference>
<sequence>MHVTNILNGTALLQLSCDHQSNKKTQKLQTPVRITAFNFPPFMTLSTSLTFGGYAGQVYSIFDTNFNLSLEVISCKQKNYGVLINGSWTGMIGDLTKGVSISYQTDIAFGLVISRKRSDVVKSSSQIYPIQMEIIYRTSNERKWNYTFYLRPCNVEMWLCIFAISLIIILVKVLENYVLRRKHFGSCLTSFTNELLLCWPIVLQGSLIHFSLTSMKFFFGIYIVFSMLLLISYNSILTSLLATRSIKIPFSSLQEMIEKSDFKPVITKGNKMEEIFMNSPYENTTVLKVRSREDAIEEVYNGKYGYVTTLLSVQNLIRKNCSFAVAPQFISREAATVAYSKQFEYVDFFNCKILLLRQCGILSIQFKRFFPGLEKCLDNPFRPISFGQIIGPLIIIIAGISTAVLFGVIELIAFKFEI</sequence>
<dbReference type="GO" id="GO:0005886">
    <property type="term" value="C:plasma membrane"/>
    <property type="evidence" value="ECO:0007669"/>
    <property type="project" value="UniProtKB-SubCell"/>
</dbReference>
<evidence type="ECO:0000313" key="12">
    <source>
        <dbReference type="Proteomes" id="UP000014500"/>
    </source>
</evidence>
<keyword evidence="3" id="KW-1003">Cell membrane</keyword>